<dbReference type="eggNOG" id="ENOG5031XK3">
    <property type="taxonomic scope" value="Bacteria"/>
</dbReference>
<dbReference type="STRING" id="477641.MODMU_5412"/>
<evidence type="ECO:0000313" key="1">
    <source>
        <dbReference type="EMBL" id="CCH90786.1"/>
    </source>
</evidence>
<gene>
    <name evidence="1" type="ordered locus">MODMU_5412</name>
</gene>
<dbReference type="Proteomes" id="UP000006461">
    <property type="component" value="Chromosome"/>
</dbReference>
<reference evidence="1 2" key="1">
    <citation type="journal article" date="2012" name="J. Bacteriol.">
        <title>Genome Sequence of Radiation-Resistant Modestobacter marinus Strain BC501, a Representative Actinobacterium That Thrives on Calcareous Stone Surfaces.</title>
        <authorList>
            <person name="Normand P."/>
            <person name="Gury J."/>
            <person name="Pujic P."/>
            <person name="Chouaia B."/>
            <person name="Crotti E."/>
            <person name="Brusetti L."/>
            <person name="Daffonchio D."/>
            <person name="Vacherie B."/>
            <person name="Barbe V."/>
            <person name="Medigue C."/>
            <person name="Calteau A."/>
            <person name="Ghodhbane-Gtari F."/>
            <person name="Essoussi I."/>
            <person name="Nouioui I."/>
            <person name="Abbassi-Ghozzi I."/>
            <person name="Gtari M."/>
        </authorList>
    </citation>
    <scope>NUCLEOTIDE SEQUENCE [LARGE SCALE GENOMIC DNA]</scope>
    <source>
        <strain evidence="2">BC 501</strain>
    </source>
</reference>
<sequence length="109" mass="11788">MLLLDLIVLALLVALLVVAAQTWLGRPARQWPAAEAAARWEDAHEAVGGVTRVVVRKVARLPTGETRVLGESVIEEIPDGAPDWHERFSAARQVAYDRAIDLNGPSLSG</sequence>
<dbReference type="AlphaFoldDB" id="I4F573"/>
<organism evidence="1 2">
    <name type="scientific">Modestobacter italicus (strain DSM 44449 / CECT 9708 / BC 501)</name>
    <dbReference type="NCBI Taxonomy" id="2732864"/>
    <lineage>
        <taxon>Bacteria</taxon>
        <taxon>Bacillati</taxon>
        <taxon>Actinomycetota</taxon>
        <taxon>Actinomycetes</taxon>
        <taxon>Geodermatophilales</taxon>
        <taxon>Geodermatophilaceae</taxon>
        <taxon>Modestobacter</taxon>
    </lineage>
</organism>
<keyword evidence="2" id="KW-1185">Reference proteome</keyword>
<dbReference type="OrthoDB" id="3399388at2"/>
<dbReference type="HOGENOM" id="CLU_2262493_0_0_11"/>
<protein>
    <submittedName>
        <fullName evidence="1">Uncharacterized protein</fullName>
    </submittedName>
</protein>
<dbReference type="EMBL" id="FO203431">
    <property type="protein sequence ID" value="CCH90786.1"/>
    <property type="molecule type" value="Genomic_DNA"/>
</dbReference>
<name>I4F573_MODI5</name>
<evidence type="ECO:0000313" key="2">
    <source>
        <dbReference type="Proteomes" id="UP000006461"/>
    </source>
</evidence>
<proteinExistence type="predicted"/>
<dbReference type="KEGG" id="mmar:MODMU_5412"/>
<accession>I4F573</accession>
<dbReference type="OMA" id="WHERFSA"/>